<evidence type="ECO:0000256" key="1">
    <source>
        <dbReference type="ARBA" id="ARBA00023015"/>
    </source>
</evidence>
<dbReference type="Proteomes" id="UP000199749">
    <property type="component" value="Chromosome"/>
</dbReference>
<dbReference type="RefSeq" id="WP_089556937.1">
    <property type="nucleotide sequence ID" value="NZ_CP022474.1"/>
</dbReference>
<dbReference type="GO" id="GO:0043565">
    <property type="term" value="F:sequence-specific DNA binding"/>
    <property type="evidence" value="ECO:0007669"/>
    <property type="project" value="InterPro"/>
</dbReference>
<dbReference type="InterPro" id="IPR009057">
    <property type="entry name" value="Homeodomain-like_sf"/>
</dbReference>
<dbReference type="Gene3D" id="2.60.120.10">
    <property type="entry name" value="Jelly Rolls"/>
    <property type="match status" value="1"/>
</dbReference>
<dbReference type="GO" id="GO:0003700">
    <property type="term" value="F:DNA-binding transcription factor activity"/>
    <property type="evidence" value="ECO:0007669"/>
    <property type="project" value="InterPro"/>
</dbReference>
<evidence type="ECO:0000256" key="3">
    <source>
        <dbReference type="ARBA" id="ARBA00023163"/>
    </source>
</evidence>
<dbReference type="EMBL" id="CP022474">
    <property type="protein sequence ID" value="ASN60499.1"/>
    <property type="molecule type" value="Genomic_DNA"/>
</dbReference>
<keyword evidence="2" id="KW-0238">DNA-binding</keyword>
<sequence length="273" mass="31828">MVEKHHENVVSNLDIGVRFYESIVKTNGYVPFHWHSSIELVFVMSGKLIFKFDGLTHVVEDNQFIVIPSGIVHDVTNGPNQALVLQIPLVFIEKYWPNPEQLTFVTDRPQDSEYQRVVRLLNKLNQVNKQENEGYLFDFGMVLLMIIKTVVLCFGKPEKERVHKDTSGLKELIVFINSHYSDQLSVKGLAQKFGYNPSYLSRLFKQQNGITLIEYVYEIRLNELYQSLITSDLPIKTLLKLHGLNNERTTREMFKKMYGVLPNQIRMKYRLSK</sequence>
<dbReference type="PANTHER" id="PTHR43280:SF2">
    <property type="entry name" value="HTH-TYPE TRANSCRIPTIONAL REGULATOR EXSA"/>
    <property type="match status" value="1"/>
</dbReference>
<name>A0AAC9UQX3_LATCU</name>
<gene>
    <name evidence="5" type="ORF">CG419_07495</name>
</gene>
<protein>
    <submittedName>
        <fullName evidence="5">AraC family transcriptional regulator</fullName>
    </submittedName>
</protein>
<dbReference type="InterPro" id="IPR011051">
    <property type="entry name" value="RmlC_Cupin_sf"/>
</dbReference>
<dbReference type="AlphaFoldDB" id="A0AAC9UQX3"/>
<dbReference type="InterPro" id="IPR014710">
    <property type="entry name" value="RmlC-like_jellyroll"/>
</dbReference>
<dbReference type="Gene3D" id="1.10.10.60">
    <property type="entry name" value="Homeodomain-like"/>
    <property type="match status" value="2"/>
</dbReference>
<evidence type="ECO:0000313" key="5">
    <source>
        <dbReference type="EMBL" id="ASN60499.1"/>
    </source>
</evidence>
<dbReference type="SUPFAM" id="SSF46689">
    <property type="entry name" value="Homeodomain-like"/>
    <property type="match status" value="1"/>
</dbReference>
<evidence type="ECO:0000259" key="4">
    <source>
        <dbReference type="PROSITE" id="PS01124"/>
    </source>
</evidence>
<accession>A0AAC9UQX3</accession>
<keyword evidence="3" id="KW-0804">Transcription</keyword>
<dbReference type="PANTHER" id="PTHR43280">
    <property type="entry name" value="ARAC-FAMILY TRANSCRIPTIONAL REGULATOR"/>
    <property type="match status" value="1"/>
</dbReference>
<reference evidence="5 6" key="1">
    <citation type="submission" date="2017-07" db="EMBL/GenBank/DDBJ databases">
        <title>Lactobacillus curvatus MRS6 whole genome.</title>
        <authorList>
            <person name="Jans C."/>
            <person name="Lagler S."/>
            <person name="Lacroix C."/>
            <person name="Meile L."/>
            <person name="Stevens M.J.A."/>
        </authorList>
    </citation>
    <scope>NUCLEOTIDE SEQUENCE [LARGE SCALE GENOMIC DNA]</scope>
    <source>
        <strain evidence="5 6">MRS6</strain>
    </source>
</reference>
<dbReference type="SMART" id="SM00342">
    <property type="entry name" value="HTH_ARAC"/>
    <property type="match status" value="1"/>
</dbReference>
<proteinExistence type="predicted"/>
<dbReference type="SUPFAM" id="SSF51182">
    <property type="entry name" value="RmlC-like cupins"/>
    <property type="match status" value="1"/>
</dbReference>
<dbReference type="Pfam" id="PF07883">
    <property type="entry name" value="Cupin_2"/>
    <property type="match status" value="1"/>
</dbReference>
<dbReference type="PROSITE" id="PS01124">
    <property type="entry name" value="HTH_ARAC_FAMILY_2"/>
    <property type="match status" value="1"/>
</dbReference>
<keyword evidence="1" id="KW-0805">Transcription regulation</keyword>
<evidence type="ECO:0000256" key="2">
    <source>
        <dbReference type="ARBA" id="ARBA00023125"/>
    </source>
</evidence>
<evidence type="ECO:0000313" key="6">
    <source>
        <dbReference type="Proteomes" id="UP000199749"/>
    </source>
</evidence>
<dbReference type="InterPro" id="IPR013096">
    <property type="entry name" value="Cupin_2"/>
</dbReference>
<dbReference type="Pfam" id="PF12833">
    <property type="entry name" value="HTH_18"/>
    <property type="match status" value="1"/>
</dbReference>
<organism evidence="5 6">
    <name type="scientific">Latilactobacillus curvatus</name>
    <name type="common">Lactobacillus curvatus</name>
    <dbReference type="NCBI Taxonomy" id="28038"/>
    <lineage>
        <taxon>Bacteria</taxon>
        <taxon>Bacillati</taxon>
        <taxon>Bacillota</taxon>
        <taxon>Bacilli</taxon>
        <taxon>Lactobacillales</taxon>
        <taxon>Lactobacillaceae</taxon>
        <taxon>Latilactobacillus</taxon>
    </lineage>
</organism>
<feature type="domain" description="HTH araC/xylS-type" evidence="4">
    <location>
        <begin position="170"/>
        <end position="268"/>
    </location>
</feature>
<dbReference type="InterPro" id="IPR018060">
    <property type="entry name" value="HTH_AraC"/>
</dbReference>